<accession>A0A6N7L565</accession>
<dbReference type="InterPro" id="IPR024344">
    <property type="entry name" value="MDMPI_metal-binding"/>
</dbReference>
<organism evidence="3 4">
    <name type="scientific">Streptomyces kaniharaensis</name>
    <dbReference type="NCBI Taxonomy" id="212423"/>
    <lineage>
        <taxon>Bacteria</taxon>
        <taxon>Bacillati</taxon>
        <taxon>Actinomycetota</taxon>
        <taxon>Actinomycetes</taxon>
        <taxon>Kitasatosporales</taxon>
        <taxon>Streptomycetaceae</taxon>
        <taxon>Streptomyces</taxon>
    </lineage>
</organism>
<comment type="caution">
    <text evidence="3">The sequence shown here is derived from an EMBL/GenBank/DDBJ whole genome shotgun (WGS) entry which is preliminary data.</text>
</comment>
<evidence type="ECO:0000313" key="4">
    <source>
        <dbReference type="Proteomes" id="UP000450000"/>
    </source>
</evidence>
<dbReference type="Proteomes" id="UP000450000">
    <property type="component" value="Unassembled WGS sequence"/>
</dbReference>
<dbReference type="InterPro" id="IPR034660">
    <property type="entry name" value="DinB/YfiT-like"/>
</dbReference>
<dbReference type="RefSeq" id="WP_153472229.1">
    <property type="nucleotide sequence ID" value="NZ_WBOF01000015.1"/>
</dbReference>
<feature type="compositionally biased region" description="Polar residues" evidence="1">
    <location>
        <begin position="223"/>
        <end position="239"/>
    </location>
</feature>
<gene>
    <name evidence="3" type="ORF">F7Q99_39460</name>
</gene>
<proteinExistence type="predicted"/>
<dbReference type="SUPFAM" id="SSF109854">
    <property type="entry name" value="DinB/YfiT-like putative metalloenzymes"/>
    <property type="match status" value="1"/>
</dbReference>
<dbReference type="EMBL" id="WBOF01000015">
    <property type="protein sequence ID" value="MQS18107.1"/>
    <property type="molecule type" value="Genomic_DNA"/>
</dbReference>
<evidence type="ECO:0000313" key="3">
    <source>
        <dbReference type="EMBL" id="MQS18107.1"/>
    </source>
</evidence>
<keyword evidence="4" id="KW-1185">Reference proteome</keyword>
<feature type="domain" description="Mycothiol-dependent maleylpyruvate isomerase metal-binding" evidence="2">
    <location>
        <begin position="17"/>
        <end position="153"/>
    </location>
</feature>
<dbReference type="Gene3D" id="1.20.120.450">
    <property type="entry name" value="dinb family like domain"/>
    <property type="match status" value="1"/>
</dbReference>
<name>A0A6N7L565_9ACTN</name>
<protein>
    <submittedName>
        <fullName evidence="3">DinB family protein</fullName>
    </submittedName>
</protein>
<evidence type="ECO:0000259" key="2">
    <source>
        <dbReference type="Pfam" id="PF11716"/>
    </source>
</evidence>
<evidence type="ECO:0000256" key="1">
    <source>
        <dbReference type="SAM" id="MobiDB-lite"/>
    </source>
</evidence>
<dbReference type="GO" id="GO:0046872">
    <property type="term" value="F:metal ion binding"/>
    <property type="evidence" value="ECO:0007669"/>
    <property type="project" value="InterPro"/>
</dbReference>
<feature type="region of interest" description="Disordered" evidence="1">
    <location>
        <begin position="200"/>
        <end position="239"/>
    </location>
</feature>
<dbReference type="Pfam" id="PF11716">
    <property type="entry name" value="MDMPI_N"/>
    <property type="match status" value="1"/>
</dbReference>
<dbReference type="OrthoDB" id="4453346at2"/>
<dbReference type="AlphaFoldDB" id="A0A6N7L565"/>
<sequence length="239" mass="25792">MAQSAEPTLLVSGEHVRQAVACCVDVLEDIPAAQWHERAGGLEWTSWETVEHVADDLLTYAMRFGLARPIAVPRVPLRISSDRPGGPANVIFGDQEAGPPGLLTVVQACGGLLAAAVDTADPTALAPHVFGASDPEGFAAMGIVETLVHTYDVVQGLNRAWEPPQDLCERVLTRLFPDVPVTGTAWSTLLWATGRIETPDRPRRKDWRWHGAPLAGRRPVRRQSGSALPTSQHRPPSDG</sequence>
<reference evidence="3 4" key="1">
    <citation type="submission" date="2019-09" db="EMBL/GenBank/DDBJ databases">
        <title>Genome Sequences of Streptomyces kaniharaensis ATCC 21070.</title>
        <authorList>
            <person name="Zhu W."/>
            <person name="De Crecy-Lagard V."/>
            <person name="Richards N.G."/>
        </authorList>
    </citation>
    <scope>NUCLEOTIDE SEQUENCE [LARGE SCALE GENOMIC DNA]</scope>
    <source>
        <strain evidence="3 4">SF-557</strain>
    </source>
</reference>